<dbReference type="AlphaFoldDB" id="A0A0K0DN69"/>
<evidence type="ECO:0000313" key="3">
    <source>
        <dbReference type="WBParaSite" id="ACAC_0001319401-mRNA-1"/>
    </source>
</evidence>
<organism evidence="2 3">
    <name type="scientific">Angiostrongylus cantonensis</name>
    <name type="common">Rat lungworm</name>
    <dbReference type="NCBI Taxonomy" id="6313"/>
    <lineage>
        <taxon>Eukaryota</taxon>
        <taxon>Metazoa</taxon>
        <taxon>Ecdysozoa</taxon>
        <taxon>Nematoda</taxon>
        <taxon>Chromadorea</taxon>
        <taxon>Rhabditida</taxon>
        <taxon>Rhabditina</taxon>
        <taxon>Rhabditomorpha</taxon>
        <taxon>Strongyloidea</taxon>
        <taxon>Metastrongylidae</taxon>
        <taxon>Angiostrongylus</taxon>
    </lineage>
</organism>
<keyword evidence="2" id="KW-1185">Reference proteome</keyword>
<reference evidence="3" key="2">
    <citation type="submission" date="2017-02" db="UniProtKB">
        <authorList>
            <consortium name="WormBaseParasite"/>
        </authorList>
    </citation>
    <scope>IDENTIFICATION</scope>
</reference>
<feature type="region of interest" description="Disordered" evidence="1">
    <location>
        <begin position="64"/>
        <end position="100"/>
    </location>
</feature>
<reference evidence="2" key="1">
    <citation type="submission" date="2012-09" db="EMBL/GenBank/DDBJ databases">
        <authorList>
            <person name="Martin A.A."/>
        </authorList>
    </citation>
    <scope>NUCLEOTIDE SEQUENCE</scope>
</reference>
<protein>
    <submittedName>
        <fullName evidence="3">MABP domain-containing protein</fullName>
    </submittedName>
</protein>
<evidence type="ECO:0000256" key="1">
    <source>
        <dbReference type="SAM" id="MobiDB-lite"/>
    </source>
</evidence>
<evidence type="ECO:0000313" key="2">
    <source>
        <dbReference type="Proteomes" id="UP000035642"/>
    </source>
</evidence>
<proteinExistence type="predicted"/>
<accession>A0A0K0DN69</accession>
<sequence length="100" mass="11011">MSTVFELLLYKTFQRKPIGRERVWPTLAVVAPAVSREEYTLEEDSVVQLDTRWAVAIYCSDKRTSANDTGKGSAIVPPVAGVSEDRDSGPAAKVNEVLEK</sequence>
<dbReference type="Proteomes" id="UP000035642">
    <property type="component" value="Unassembled WGS sequence"/>
</dbReference>
<name>A0A0K0DN69_ANGCA</name>
<dbReference type="WBParaSite" id="ACAC_0001319401-mRNA-1">
    <property type="protein sequence ID" value="ACAC_0001319401-mRNA-1"/>
    <property type="gene ID" value="ACAC_0001319401"/>
</dbReference>